<evidence type="ECO:0000313" key="1">
    <source>
        <dbReference type="EMBL" id="THU99877.1"/>
    </source>
</evidence>
<reference evidence="1 2" key="1">
    <citation type="journal article" date="2019" name="Nat. Ecol. Evol.">
        <title>Megaphylogeny resolves global patterns of mushroom evolution.</title>
        <authorList>
            <person name="Varga T."/>
            <person name="Krizsan K."/>
            <person name="Foldi C."/>
            <person name="Dima B."/>
            <person name="Sanchez-Garcia M."/>
            <person name="Sanchez-Ramirez S."/>
            <person name="Szollosi G.J."/>
            <person name="Szarkandi J.G."/>
            <person name="Papp V."/>
            <person name="Albert L."/>
            <person name="Andreopoulos W."/>
            <person name="Angelini C."/>
            <person name="Antonin V."/>
            <person name="Barry K.W."/>
            <person name="Bougher N.L."/>
            <person name="Buchanan P."/>
            <person name="Buyck B."/>
            <person name="Bense V."/>
            <person name="Catcheside P."/>
            <person name="Chovatia M."/>
            <person name="Cooper J."/>
            <person name="Damon W."/>
            <person name="Desjardin D."/>
            <person name="Finy P."/>
            <person name="Geml J."/>
            <person name="Haridas S."/>
            <person name="Hughes K."/>
            <person name="Justo A."/>
            <person name="Karasinski D."/>
            <person name="Kautmanova I."/>
            <person name="Kiss B."/>
            <person name="Kocsube S."/>
            <person name="Kotiranta H."/>
            <person name="LaButti K.M."/>
            <person name="Lechner B.E."/>
            <person name="Liimatainen K."/>
            <person name="Lipzen A."/>
            <person name="Lukacs Z."/>
            <person name="Mihaltcheva S."/>
            <person name="Morgado L.N."/>
            <person name="Niskanen T."/>
            <person name="Noordeloos M.E."/>
            <person name="Ohm R.A."/>
            <person name="Ortiz-Santana B."/>
            <person name="Ovrebo C."/>
            <person name="Racz N."/>
            <person name="Riley R."/>
            <person name="Savchenko A."/>
            <person name="Shiryaev A."/>
            <person name="Soop K."/>
            <person name="Spirin V."/>
            <person name="Szebenyi C."/>
            <person name="Tomsovsky M."/>
            <person name="Tulloss R.E."/>
            <person name="Uehling J."/>
            <person name="Grigoriev I.V."/>
            <person name="Vagvolgyi C."/>
            <person name="Papp T."/>
            <person name="Martin F.M."/>
            <person name="Miettinen O."/>
            <person name="Hibbett D.S."/>
            <person name="Nagy L.G."/>
        </authorList>
    </citation>
    <scope>NUCLEOTIDE SEQUENCE [LARGE SCALE GENOMIC DNA]</scope>
    <source>
        <strain evidence="1 2">CBS 962.96</strain>
    </source>
</reference>
<dbReference type="OrthoDB" id="3056289at2759"/>
<name>A0A4S8MBK9_DENBC</name>
<proteinExistence type="predicted"/>
<gene>
    <name evidence="1" type="ORF">K435DRAFT_855240</name>
</gene>
<keyword evidence="2" id="KW-1185">Reference proteome</keyword>
<evidence type="ECO:0000313" key="2">
    <source>
        <dbReference type="Proteomes" id="UP000297245"/>
    </source>
</evidence>
<dbReference type="AlphaFoldDB" id="A0A4S8MBK9"/>
<protein>
    <submittedName>
        <fullName evidence="1">Uncharacterized protein</fullName>
    </submittedName>
</protein>
<sequence length="281" mass="31811">MDNHFDIDHAKTLLDSLQEERNALNLKQSQSLLSKIQEYQMPRTHRIVVLDDVPERKGSYHEALFRLQGVIYERELPPLKETRAKISTLGLQISRVVTMEFQQIAGTLPLGKNASGRQSIPFQDGVDPDGVLRRMLGNGIVHTEENTVLYMKANKPDLPNLKWRYQDINPANFSIGDIVEIQFTIMAVRQKQGDYKIIFVLKSLTLLDDSISLAASVSRNKAAVLQMKPMNAVNLLKRIRYDDSDDEREVSEEGQVRKNLASLCIRGTVSDGPMTSPHDKN</sequence>
<dbReference type="Proteomes" id="UP000297245">
    <property type="component" value="Unassembled WGS sequence"/>
</dbReference>
<accession>A0A4S8MBK9</accession>
<organism evidence="1 2">
    <name type="scientific">Dendrothele bispora (strain CBS 962.96)</name>
    <dbReference type="NCBI Taxonomy" id="1314807"/>
    <lineage>
        <taxon>Eukaryota</taxon>
        <taxon>Fungi</taxon>
        <taxon>Dikarya</taxon>
        <taxon>Basidiomycota</taxon>
        <taxon>Agaricomycotina</taxon>
        <taxon>Agaricomycetes</taxon>
        <taxon>Agaricomycetidae</taxon>
        <taxon>Agaricales</taxon>
        <taxon>Agaricales incertae sedis</taxon>
        <taxon>Dendrothele</taxon>
    </lineage>
</organism>
<dbReference type="EMBL" id="ML179112">
    <property type="protein sequence ID" value="THU99877.1"/>
    <property type="molecule type" value="Genomic_DNA"/>
</dbReference>